<evidence type="ECO:0000313" key="2">
    <source>
        <dbReference type="Proteomes" id="UP000240621"/>
    </source>
</evidence>
<sequence>MPGQLKTVFAIVFIMSPFLSGNVLARDNHHHPCLQMKDSTLMKRQEMIHSRSHMVMPFDMSKVTHYFIKTSNGGILRIKAKDPTDTLQISMIRKHLHKEGILFSKADFKDPKTLHGMHMPGLKTLSESKGKFTADYQQLPNGAKLTFASKDAAVIDALHVWFDAQLRDHGNDAKSKE</sequence>
<name>A0A2P8CEA4_9BACT</name>
<dbReference type="EMBL" id="PYGC01000004">
    <property type="protein sequence ID" value="PSK83303.1"/>
    <property type="molecule type" value="Genomic_DNA"/>
</dbReference>
<accession>A0A2P8CEA4</accession>
<dbReference type="AlphaFoldDB" id="A0A2P8CEA4"/>
<evidence type="ECO:0008006" key="3">
    <source>
        <dbReference type="Google" id="ProtNLM"/>
    </source>
</evidence>
<evidence type="ECO:0000313" key="1">
    <source>
        <dbReference type="EMBL" id="PSK83303.1"/>
    </source>
</evidence>
<reference evidence="1 2" key="1">
    <citation type="submission" date="2018-03" db="EMBL/GenBank/DDBJ databases">
        <title>Genomic Encyclopedia of Archaeal and Bacterial Type Strains, Phase II (KMG-II): from individual species to whole genera.</title>
        <authorList>
            <person name="Goeker M."/>
        </authorList>
    </citation>
    <scope>NUCLEOTIDE SEQUENCE [LARGE SCALE GENOMIC DNA]</scope>
    <source>
        <strain evidence="1 2">DSM 27267</strain>
    </source>
</reference>
<dbReference type="Proteomes" id="UP000240621">
    <property type="component" value="Unassembled WGS sequence"/>
</dbReference>
<proteinExistence type="predicted"/>
<comment type="caution">
    <text evidence="1">The sequence shown here is derived from an EMBL/GenBank/DDBJ whole genome shotgun (WGS) entry which is preliminary data.</text>
</comment>
<dbReference type="RefSeq" id="WP_106542096.1">
    <property type="nucleotide sequence ID" value="NZ_BLAU01000001.1"/>
</dbReference>
<protein>
    <recommendedName>
        <fullName evidence="3">Aspartate carbamoyltransferase</fullName>
    </recommendedName>
</protein>
<gene>
    <name evidence="1" type="ORF">CLV93_104233</name>
</gene>
<organism evidence="1 2">
    <name type="scientific">Prolixibacter denitrificans</name>
    <dbReference type="NCBI Taxonomy" id="1541063"/>
    <lineage>
        <taxon>Bacteria</taxon>
        <taxon>Pseudomonadati</taxon>
        <taxon>Bacteroidota</taxon>
        <taxon>Bacteroidia</taxon>
        <taxon>Marinilabiliales</taxon>
        <taxon>Prolixibacteraceae</taxon>
        <taxon>Prolixibacter</taxon>
    </lineage>
</organism>